<accession>A0A1I0BMV0</accession>
<dbReference type="AlphaFoldDB" id="A0A1I0BMV0"/>
<proteinExistence type="predicted"/>
<name>A0A1I0BMV0_9FIRM</name>
<protein>
    <submittedName>
        <fullName evidence="1">Uncharacterized protein</fullName>
    </submittedName>
</protein>
<keyword evidence="2" id="KW-1185">Reference proteome</keyword>
<evidence type="ECO:0000313" key="1">
    <source>
        <dbReference type="EMBL" id="SET08280.1"/>
    </source>
</evidence>
<organism evidence="1 2">
    <name type="scientific">Thomasclavelia cocleata</name>
    <dbReference type="NCBI Taxonomy" id="69824"/>
    <lineage>
        <taxon>Bacteria</taxon>
        <taxon>Bacillati</taxon>
        <taxon>Bacillota</taxon>
        <taxon>Erysipelotrichia</taxon>
        <taxon>Erysipelotrichales</taxon>
        <taxon>Coprobacillaceae</taxon>
        <taxon>Thomasclavelia</taxon>
    </lineage>
</organism>
<dbReference type="Proteomes" id="UP000198558">
    <property type="component" value="Unassembled WGS sequence"/>
</dbReference>
<dbReference type="EMBL" id="FOIN01000001">
    <property type="protein sequence ID" value="SET08280.1"/>
    <property type="molecule type" value="Genomic_DNA"/>
</dbReference>
<dbReference type="GeneID" id="78287233"/>
<evidence type="ECO:0000313" key="2">
    <source>
        <dbReference type="Proteomes" id="UP000198558"/>
    </source>
</evidence>
<gene>
    <name evidence="1" type="ORF">SAMN04489758_101191</name>
</gene>
<reference evidence="2" key="1">
    <citation type="submission" date="2016-10" db="EMBL/GenBank/DDBJ databases">
        <authorList>
            <person name="Varghese N."/>
            <person name="Submissions S."/>
        </authorList>
    </citation>
    <scope>NUCLEOTIDE SEQUENCE [LARGE SCALE GENOMIC DNA]</scope>
    <source>
        <strain evidence="2">DSM 1551</strain>
    </source>
</reference>
<sequence length="195" mass="23186">MELTVKELKENIFNYLESTIKNTPQNFKDLIEAIILFKEKCNTNLSVFAGLEFNAWGDFRGGVIRIGEGYANEDERILIDSDDFEHFQKYDSVKDYIFDYICKAFPFFDEDSDSYDEKSSDDLYEELHKSFKKDEKFAEYEKKYLYMRMAERMKKRFETILVGSGLTDKAEQTYPLKVYHNNRLIISFGIKYKID</sequence>
<dbReference type="RefSeq" id="WP_092351554.1">
    <property type="nucleotide sequence ID" value="NZ_FOIN01000001.1"/>
</dbReference>